<dbReference type="SUPFAM" id="SSF49870">
    <property type="entry name" value="Osmotin, thaumatin-like protein"/>
    <property type="match status" value="1"/>
</dbReference>
<proteinExistence type="predicted"/>
<feature type="signal peptide" evidence="1">
    <location>
        <begin position="1"/>
        <end position="24"/>
    </location>
</feature>
<evidence type="ECO:0008006" key="4">
    <source>
        <dbReference type="Google" id="ProtNLM"/>
    </source>
</evidence>
<dbReference type="OrthoDB" id="430315at2759"/>
<dbReference type="AlphaFoldDB" id="A0A1J7IQE9"/>
<organism evidence="2 3">
    <name type="scientific">Coniochaeta ligniaria NRRL 30616</name>
    <dbReference type="NCBI Taxonomy" id="1408157"/>
    <lineage>
        <taxon>Eukaryota</taxon>
        <taxon>Fungi</taxon>
        <taxon>Dikarya</taxon>
        <taxon>Ascomycota</taxon>
        <taxon>Pezizomycotina</taxon>
        <taxon>Sordariomycetes</taxon>
        <taxon>Sordariomycetidae</taxon>
        <taxon>Coniochaetales</taxon>
        <taxon>Coniochaetaceae</taxon>
        <taxon>Coniochaeta</taxon>
    </lineage>
</organism>
<accession>A0A1J7IQE9</accession>
<evidence type="ECO:0000256" key="1">
    <source>
        <dbReference type="SAM" id="SignalP"/>
    </source>
</evidence>
<sequence>MSPKCMNLARILIGLTLGLPTAFSRPTQAASPIPTAQIFTPGTIAASDVVPGPPLVTITISNHHITDISTMHKADPTAAQEIGGIAAPGIMARGATAEFAVPTGWTGMVAVVEDSGTRAIVGDESIIEANYVVPDGYTVAVADVDVSYVAGFSLPIVCACDGTGLVTGCNKYLWDIGICPLNNGVGSCINPLRDDETATQAQDFFKPCQGSAYTFVEDHGGNSFGVCQSGHIGCCVGSDCPTRP</sequence>
<name>A0A1J7IQE9_9PEZI</name>
<dbReference type="Proteomes" id="UP000182658">
    <property type="component" value="Unassembled WGS sequence"/>
</dbReference>
<reference evidence="2 3" key="1">
    <citation type="submission" date="2016-10" db="EMBL/GenBank/DDBJ databases">
        <title>Draft genome sequence of Coniochaeta ligniaria NRRL30616, a lignocellulolytic fungus for bioabatement of inhibitors in plant biomass hydrolysates.</title>
        <authorList>
            <consortium name="DOE Joint Genome Institute"/>
            <person name="Jimenez D.J."/>
            <person name="Hector R.E."/>
            <person name="Riley R."/>
            <person name="Sun H."/>
            <person name="Grigoriev I.V."/>
            <person name="Van Elsas J.D."/>
            <person name="Nichols N.N."/>
        </authorList>
    </citation>
    <scope>NUCLEOTIDE SEQUENCE [LARGE SCALE GENOMIC DNA]</scope>
    <source>
        <strain evidence="2 3">NRRL 30616</strain>
    </source>
</reference>
<gene>
    <name evidence="2" type="ORF">CONLIGDRAFT_657852</name>
</gene>
<dbReference type="EMBL" id="KV875107">
    <property type="protein sequence ID" value="OIW23329.1"/>
    <property type="molecule type" value="Genomic_DNA"/>
</dbReference>
<keyword evidence="1" id="KW-0732">Signal</keyword>
<dbReference type="InParanoid" id="A0A1J7IQE9"/>
<evidence type="ECO:0000313" key="2">
    <source>
        <dbReference type="EMBL" id="OIW23329.1"/>
    </source>
</evidence>
<keyword evidence="3" id="KW-1185">Reference proteome</keyword>
<feature type="chain" id="PRO_5011955861" description="Osmotin, thaumatin-like protein" evidence="1">
    <location>
        <begin position="25"/>
        <end position="244"/>
    </location>
</feature>
<evidence type="ECO:0000313" key="3">
    <source>
        <dbReference type="Proteomes" id="UP000182658"/>
    </source>
</evidence>
<dbReference type="InterPro" id="IPR037176">
    <property type="entry name" value="Osmotin/thaumatin-like_sf"/>
</dbReference>
<protein>
    <recommendedName>
        <fullName evidence="4">Osmotin, thaumatin-like protein</fullName>
    </recommendedName>
</protein>